<keyword evidence="18" id="KW-1185">Reference proteome</keyword>
<proteinExistence type="predicted"/>
<evidence type="ECO:0000256" key="9">
    <source>
        <dbReference type="ARBA" id="ARBA00022737"/>
    </source>
</evidence>
<dbReference type="Pfam" id="PF23752">
    <property type="entry name" value="Beta-prop_WDR11_2nd"/>
    <property type="match status" value="1"/>
</dbReference>
<dbReference type="FunFam" id="2.130.10.10:FF:000309">
    <property type="entry name" value="WD repeat domain 11"/>
    <property type="match status" value="1"/>
</dbReference>
<keyword evidence="11" id="KW-0206">Cytoskeleton</keyword>
<gene>
    <name evidence="17" type="ORF">IRJ41_012539</name>
</gene>
<evidence type="ECO:0000256" key="13">
    <source>
        <dbReference type="ARBA" id="ARBA00023273"/>
    </source>
</evidence>
<dbReference type="EMBL" id="JAFHDT010000002">
    <property type="protein sequence ID" value="KAI7812946.1"/>
    <property type="molecule type" value="Genomic_DNA"/>
</dbReference>
<feature type="domain" description="WDR11 second beta-propeller" evidence="16">
    <location>
        <begin position="49"/>
        <end position="167"/>
    </location>
</feature>
<keyword evidence="14" id="KW-0968">Cytoplasmic vesicle</keyword>
<evidence type="ECO:0000256" key="15">
    <source>
        <dbReference type="ARBA" id="ARBA00070583"/>
    </source>
</evidence>
<evidence type="ECO:0000256" key="14">
    <source>
        <dbReference type="ARBA" id="ARBA00023329"/>
    </source>
</evidence>
<evidence type="ECO:0000313" key="17">
    <source>
        <dbReference type="EMBL" id="KAI7812946.1"/>
    </source>
</evidence>
<evidence type="ECO:0000256" key="10">
    <source>
        <dbReference type="ARBA" id="ARBA00023034"/>
    </source>
</evidence>
<keyword evidence="12" id="KW-0539">Nucleus</keyword>
<evidence type="ECO:0000256" key="2">
    <source>
        <dbReference type="ARBA" id="ARBA00004123"/>
    </source>
</evidence>
<evidence type="ECO:0000313" key="18">
    <source>
        <dbReference type="Proteomes" id="UP001059041"/>
    </source>
</evidence>
<dbReference type="GO" id="GO:0005634">
    <property type="term" value="C:nucleus"/>
    <property type="evidence" value="ECO:0007669"/>
    <property type="project" value="UniProtKB-SubCell"/>
</dbReference>
<name>A0A9W7X2W6_TRIRA</name>
<dbReference type="InterPro" id="IPR015943">
    <property type="entry name" value="WD40/YVTN_repeat-like_dom_sf"/>
</dbReference>
<evidence type="ECO:0000256" key="1">
    <source>
        <dbReference type="ARBA" id="ARBA00004120"/>
    </source>
</evidence>
<evidence type="ECO:0000256" key="11">
    <source>
        <dbReference type="ARBA" id="ARBA00023212"/>
    </source>
</evidence>
<evidence type="ECO:0000256" key="5">
    <source>
        <dbReference type="ARBA" id="ARBA00004601"/>
    </source>
</evidence>
<dbReference type="AlphaFoldDB" id="A0A9W7X2W6"/>
<dbReference type="Gene3D" id="2.130.10.10">
    <property type="entry name" value="YVTN repeat-like/Quinoprotein amine dehydrogenase"/>
    <property type="match status" value="1"/>
</dbReference>
<evidence type="ECO:0000256" key="7">
    <source>
        <dbReference type="ARBA" id="ARBA00022553"/>
    </source>
</evidence>
<reference evidence="17" key="1">
    <citation type="submission" date="2021-02" db="EMBL/GenBank/DDBJ databases">
        <title>Comparative genomics reveals that relaxation of natural selection precedes convergent phenotypic evolution of cavefish.</title>
        <authorList>
            <person name="Peng Z."/>
        </authorList>
    </citation>
    <scope>NUCLEOTIDE SEQUENCE</scope>
    <source>
        <tissue evidence="17">Muscle</tissue>
    </source>
</reference>
<keyword evidence="6" id="KW-0963">Cytoplasm</keyword>
<dbReference type="PANTHER" id="PTHR14593">
    <property type="entry name" value="WD REPEAT-CONTAINING PROTEIN 11"/>
    <property type="match status" value="1"/>
</dbReference>
<comment type="subcellular location">
    <subcellularLocation>
        <location evidence="3">Cytoplasm</location>
        <location evidence="3">Cytoskeleton</location>
        <location evidence="3">Cilium axoneme</location>
    </subcellularLocation>
    <subcellularLocation>
        <location evidence="1">Cytoplasm</location>
        <location evidence="1">Cytoskeleton</location>
        <location evidence="1">Cilium basal body</location>
    </subcellularLocation>
    <subcellularLocation>
        <location evidence="4">Cytoplasmic vesicle</location>
    </subcellularLocation>
    <subcellularLocation>
        <location evidence="5">Golgi apparatus</location>
        <location evidence="5">trans-Golgi network</location>
    </subcellularLocation>
    <subcellularLocation>
        <location evidence="2">Nucleus</location>
    </subcellularLocation>
</comment>
<evidence type="ECO:0000256" key="4">
    <source>
        <dbReference type="ARBA" id="ARBA00004541"/>
    </source>
</evidence>
<accession>A0A9W7X2W6</accession>
<comment type="caution">
    <text evidence="17">The sequence shown here is derived from an EMBL/GenBank/DDBJ whole genome shotgun (WGS) entry which is preliminary data.</text>
</comment>
<keyword evidence="10" id="KW-0333">Golgi apparatus</keyword>
<dbReference type="InterPro" id="IPR039694">
    <property type="entry name" value="WDR11"/>
</dbReference>
<evidence type="ECO:0000256" key="12">
    <source>
        <dbReference type="ARBA" id="ARBA00023242"/>
    </source>
</evidence>
<dbReference type="SUPFAM" id="SSF50998">
    <property type="entry name" value="Quinoprotein alcohol dehydrogenase-like"/>
    <property type="match status" value="1"/>
</dbReference>
<keyword evidence="9" id="KW-0677">Repeat</keyword>
<dbReference type="Proteomes" id="UP001059041">
    <property type="component" value="Linkage Group LG2"/>
</dbReference>
<dbReference type="GO" id="GO:0031410">
    <property type="term" value="C:cytoplasmic vesicle"/>
    <property type="evidence" value="ECO:0007669"/>
    <property type="project" value="UniProtKB-SubCell"/>
</dbReference>
<keyword evidence="8" id="KW-0853">WD repeat</keyword>
<evidence type="ECO:0000256" key="3">
    <source>
        <dbReference type="ARBA" id="ARBA00004430"/>
    </source>
</evidence>
<dbReference type="GO" id="GO:0005930">
    <property type="term" value="C:axoneme"/>
    <property type="evidence" value="ECO:0007669"/>
    <property type="project" value="UniProtKB-SubCell"/>
</dbReference>
<keyword evidence="13" id="KW-0966">Cell projection</keyword>
<keyword evidence="7" id="KW-0597">Phosphoprotein</keyword>
<dbReference type="PANTHER" id="PTHR14593:SF5">
    <property type="entry name" value="WD REPEAT-CONTAINING PROTEIN 11"/>
    <property type="match status" value="1"/>
</dbReference>
<protein>
    <recommendedName>
        <fullName evidence="15">WD repeat-containing protein 11</fullName>
    </recommendedName>
</protein>
<evidence type="ECO:0000256" key="6">
    <source>
        <dbReference type="ARBA" id="ARBA00022490"/>
    </source>
</evidence>
<sequence length="224" mass="24471">MGHSLISGIDPPRPSAGQQEVHLKFLLTGLLSGLPLPPFSLRMCPPLTTKNINHYQPLLAVGTSNGSVLVYNLTSGLLHKELSVHSCEVRGIEWVSLTSFLSFATSVPNNLGLVRNELQHVDLRTGRSFAFRGERGNDEPAIEMIKVSHLKQYLVVVFRDKPLELWDTPGETRRCDPEVPPMSLLLTQLFLLYLDYGSSSPRGSASAAPVIALAPVHADGLSRA</sequence>
<dbReference type="GO" id="GO:0005794">
    <property type="term" value="C:Golgi apparatus"/>
    <property type="evidence" value="ECO:0007669"/>
    <property type="project" value="UniProtKB-SubCell"/>
</dbReference>
<evidence type="ECO:0000256" key="8">
    <source>
        <dbReference type="ARBA" id="ARBA00022574"/>
    </source>
</evidence>
<organism evidence="17 18">
    <name type="scientific">Triplophysa rosa</name>
    <name type="common">Cave loach</name>
    <dbReference type="NCBI Taxonomy" id="992332"/>
    <lineage>
        <taxon>Eukaryota</taxon>
        <taxon>Metazoa</taxon>
        <taxon>Chordata</taxon>
        <taxon>Craniata</taxon>
        <taxon>Vertebrata</taxon>
        <taxon>Euteleostomi</taxon>
        <taxon>Actinopterygii</taxon>
        <taxon>Neopterygii</taxon>
        <taxon>Teleostei</taxon>
        <taxon>Ostariophysi</taxon>
        <taxon>Cypriniformes</taxon>
        <taxon>Nemacheilidae</taxon>
        <taxon>Triplophysa</taxon>
    </lineage>
</organism>
<dbReference type="InterPro" id="IPR057853">
    <property type="entry name" value="Beta-prop_WDR11_2nd"/>
</dbReference>
<evidence type="ECO:0000259" key="16">
    <source>
        <dbReference type="Pfam" id="PF23752"/>
    </source>
</evidence>
<dbReference type="InterPro" id="IPR011047">
    <property type="entry name" value="Quinoprotein_ADH-like_sf"/>
</dbReference>